<gene>
    <name evidence="1" type="ORF">UXM345_LOCUS20746</name>
</gene>
<organism evidence="1 2">
    <name type="scientific">Rotaria magnacalcarata</name>
    <dbReference type="NCBI Taxonomy" id="392030"/>
    <lineage>
        <taxon>Eukaryota</taxon>
        <taxon>Metazoa</taxon>
        <taxon>Spiralia</taxon>
        <taxon>Gnathifera</taxon>
        <taxon>Rotifera</taxon>
        <taxon>Eurotatoria</taxon>
        <taxon>Bdelloidea</taxon>
        <taxon>Philodinida</taxon>
        <taxon>Philodinidae</taxon>
        <taxon>Rotaria</taxon>
    </lineage>
</organism>
<dbReference type="PANTHER" id="PTHR37984">
    <property type="entry name" value="PROTEIN CBG26694"/>
    <property type="match status" value="1"/>
</dbReference>
<dbReference type="AlphaFoldDB" id="A0A819T5C3"/>
<evidence type="ECO:0008006" key="3">
    <source>
        <dbReference type="Google" id="ProtNLM"/>
    </source>
</evidence>
<protein>
    <recommendedName>
        <fullName evidence="3">Integrase catalytic domain-containing protein</fullName>
    </recommendedName>
</protein>
<name>A0A819T5C3_9BILA</name>
<feature type="non-terminal residue" evidence="1">
    <location>
        <position position="1"/>
    </location>
</feature>
<dbReference type="InterPro" id="IPR050951">
    <property type="entry name" value="Retrovirus_Pol_polyprotein"/>
</dbReference>
<sequence length="391" mass="45419">MKKVIVHRITNHWTITICSTELNSLKCATPNDNINDWDIYLQSIVWAYNSSIHSVTGFIPYESAFNRQIISPFEFPSSEITMLKPHDYWEKANKFKQVAIHAARFNIKQQQQLSKRRYDKGRASPIYTLDEIVWIKILSGRSKLDPRYHGPFRIIKRITDVKYIVEHTQDHYQKEEHVNNFIPFYERINLLRAFSDLNTRFNSLLYTDVRSYRVDLRSISKEDFNLLYPTYLPLISNRIIYLRLSDDEDTPCQCVYFQSTGFTLSRFDNLRSLTLSSISCNLFTISIVRVKSQSCDGMSQYDRCSRNSTCACFHLPGASNTGICTDRYALTCSELTPCTRPTNNCRQSDHICVHHPECLDIPVCYPVPNHNKQFCPSIATATTTKLPTEQL</sequence>
<accession>A0A819T5C3</accession>
<proteinExistence type="predicted"/>
<dbReference type="EMBL" id="CAJOBF010003135">
    <property type="protein sequence ID" value="CAF4075938.1"/>
    <property type="molecule type" value="Genomic_DNA"/>
</dbReference>
<comment type="caution">
    <text evidence="1">The sequence shown here is derived from an EMBL/GenBank/DDBJ whole genome shotgun (WGS) entry which is preliminary data.</text>
</comment>
<dbReference type="Proteomes" id="UP000663842">
    <property type="component" value="Unassembled WGS sequence"/>
</dbReference>
<reference evidence="1" key="1">
    <citation type="submission" date="2021-02" db="EMBL/GenBank/DDBJ databases">
        <authorList>
            <person name="Nowell W R."/>
        </authorList>
    </citation>
    <scope>NUCLEOTIDE SEQUENCE</scope>
</reference>
<dbReference type="PANTHER" id="PTHR37984:SF5">
    <property type="entry name" value="PROTEIN NYNRIN-LIKE"/>
    <property type="match status" value="1"/>
</dbReference>
<evidence type="ECO:0000313" key="1">
    <source>
        <dbReference type="EMBL" id="CAF4075938.1"/>
    </source>
</evidence>
<dbReference type="Gene3D" id="3.30.420.10">
    <property type="entry name" value="Ribonuclease H-like superfamily/Ribonuclease H"/>
    <property type="match status" value="1"/>
</dbReference>
<dbReference type="InterPro" id="IPR036397">
    <property type="entry name" value="RNaseH_sf"/>
</dbReference>
<evidence type="ECO:0000313" key="2">
    <source>
        <dbReference type="Proteomes" id="UP000663842"/>
    </source>
</evidence>
<dbReference type="GO" id="GO:0003676">
    <property type="term" value="F:nucleic acid binding"/>
    <property type="evidence" value="ECO:0007669"/>
    <property type="project" value="InterPro"/>
</dbReference>